<accession>A0AA38MA68</accession>
<feature type="binding site" evidence="2">
    <location>
        <position position="162"/>
    </location>
    <ligand>
        <name>FAD</name>
        <dbReference type="ChEBI" id="CHEBI:57692"/>
    </ligand>
</feature>
<dbReference type="InterPro" id="IPR000172">
    <property type="entry name" value="GMC_OxRdtase_N"/>
</dbReference>
<keyword evidence="2" id="KW-0274">FAD</keyword>
<dbReference type="GO" id="GO:0016614">
    <property type="term" value="F:oxidoreductase activity, acting on CH-OH group of donors"/>
    <property type="evidence" value="ECO:0007669"/>
    <property type="project" value="InterPro"/>
</dbReference>
<dbReference type="Pfam" id="PF00732">
    <property type="entry name" value="GMC_oxred_N"/>
    <property type="match status" value="1"/>
</dbReference>
<dbReference type="PROSITE" id="PS00624">
    <property type="entry name" value="GMC_OXRED_2"/>
    <property type="match status" value="1"/>
</dbReference>
<evidence type="ECO:0000256" key="1">
    <source>
        <dbReference type="ARBA" id="ARBA00010790"/>
    </source>
</evidence>
<dbReference type="GO" id="GO:0050660">
    <property type="term" value="F:flavin adenine dinucleotide binding"/>
    <property type="evidence" value="ECO:0007669"/>
    <property type="project" value="InterPro"/>
</dbReference>
<dbReference type="SUPFAM" id="SSF51905">
    <property type="entry name" value="FAD/NAD(P)-binding domain"/>
    <property type="match status" value="1"/>
</dbReference>
<dbReference type="Proteomes" id="UP001168821">
    <property type="component" value="Unassembled WGS sequence"/>
</dbReference>
<dbReference type="InterPro" id="IPR012132">
    <property type="entry name" value="GMC_OxRdtase"/>
</dbReference>
<comment type="similarity">
    <text evidence="1">Belongs to the GMC oxidoreductase family.</text>
</comment>
<dbReference type="AlphaFoldDB" id="A0AA38MA68"/>
<reference evidence="4" key="1">
    <citation type="journal article" date="2023" name="G3 (Bethesda)">
        <title>Whole genome assemblies of Zophobas morio and Tenebrio molitor.</title>
        <authorList>
            <person name="Kaur S."/>
            <person name="Stinson S.A."/>
            <person name="diCenzo G.C."/>
        </authorList>
    </citation>
    <scope>NUCLEOTIDE SEQUENCE</scope>
    <source>
        <strain evidence="4">QUZm001</strain>
    </source>
</reference>
<feature type="domain" description="Glucose-methanol-choline oxidoreductase N-terminal" evidence="3">
    <location>
        <begin position="337"/>
        <end position="351"/>
    </location>
</feature>
<proteinExistence type="inferred from homology"/>
<dbReference type="InterPro" id="IPR036188">
    <property type="entry name" value="FAD/NAD-bd_sf"/>
</dbReference>
<evidence type="ECO:0000313" key="4">
    <source>
        <dbReference type="EMBL" id="KAJ3648804.1"/>
    </source>
</evidence>
<dbReference type="InterPro" id="IPR007867">
    <property type="entry name" value="GMC_OxRtase_C"/>
</dbReference>
<name>A0AA38MA68_9CUCU</name>
<evidence type="ECO:0000256" key="2">
    <source>
        <dbReference type="PIRSR" id="PIRSR000137-2"/>
    </source>
</evidence>
<keyword evidence="5" id="KW-1185">Reference proteome</keyword>
<dbReference type="PANTHER" id="PTHR11552">
    <property type="entry name" value="GLUCOSE-METHANOL-CHOLINE GMC OXIDOREDUCTASE"/>
    <property type="match status" value="1"/>
</dbReference>
<evidence type="ECO:0000259" key="3">
    <source>
        <dbReference type="PROSITE" id="PS00624"/>
    </source>
</evidence>
<dbReference type="PIRSF" id="PIRSF000137">
    <property type="entry name" value="Alcohol_oxidase"/>
    <property type="match status" value="1"/>
</dbReference>
<dbReference type="Gene3D" id="3.30.560.10">
    <property type="entry name" value="Glucose Oxidase, domain 3"/>
    <property type="match status" value="1"/>
</dbReference>
<dbReference type="Gene3D" id="3.50.50.60">
    <property type="entry name" value="FAD/NAD(P)-binding domain"/>
    <property type="match status" value="1"/>
</dbReference>
<dbReference type="SUPFAM" id="SSF54373">
    <property type="entry name" value="FAD-linked reductases, C-terminal domain"/>
    <property type="match status" value="1"/>
</dbReference>
<sequence length="656" mass="73242">MSWVPQNLAETCAVQTTITTCQPPAFLFLQLVTQLFGYSLDSQYSSGQSGYNFGTGYNEYFGGTSDYNSDEQYNQQNTQEYDFIVVGAGSAGCVLANRLTEIPQWRVLLLEAGDEEPEAADVPSFAPLLQRSNIDWGFMTQPNPYSCLARQNGQCAWARGKVMGGSSTINYMIYLRGNPRDYDEWAEYGNPGWSYQDVLPYFIKSEDNHDVPNVAPNVHGTGGYLSVERFQYRDQNVIAMLKALEEAGLPIYDQNSGHQIGASILQTTSRNGKRESTNVAFIRPIRNKRKNLVIETNAYATRVLINPETKVAYGVEYVKNGKIVQAMARKEVIVSCGTILSPKILMLSGVGPAHHLQNFGIQVLKDLPVGYNLMDHPTLDNVLFQISNQTSTLATPEEEAQDAIYYREEQAGPLSSTGPLQLNAFVQTKYEIEPERPDIQYSIDCGNVQDIVTDPILASTAKVTPLAYYDCFIIRSILLNEISRGVIKLNNTDPVFGYPIIYANTFSQQIDVAKMVEGIKQSLNLLKTPALQKLGVRLVTTPMPACNQFTFGTDEYWACLVRSYTGTMYHYSGTCKMGPKRDPTAVVDPQLRVYGIKNLRVIDASIMPRIVRGNTNGPTMMIAEKGSDFIKATWLKKKLQLGLSFKDMIRNLFFNK</sequence>
<organism evidence="4 5">
    <name type="scientific">Zophobas morio</name>
    <dbReference type="NCBI Taxonomy" id="2755281"/>
    <lineage>
        <taxon>Eukaryota</taxon>
        <taxon>Metazoa</taxon>
        <taxon>Ecdysozoa</taxon>
        <taxon>Arthropoda</taxon>
        <taxon>Hexapoda</taxon>
        <taxon>Insecta</taxon>
        <taxon>Pterygota</taxon>
        <taxon>Neoptera</taxon>
        <taxon>Endopterygota</taxon>
        <taxon>Coleoptera</taxon>
        <taxon>Polyphaga</taxon>
        <taxon>Cucujiformia</taxon>
        <taxon>Tenebrionidae</taxon>
        <taxon>Zophobas</taxon>
    </lineage>
</organism>
<dbReference type="Pfam" id="PF05199">
    <property type="entry name" value="GMC_oxred_C"/>
    <property type="match status" value="1"/>
</dbReference>
<keyword evidence="2" id="KW-0285">Flavoprotein</keyword>
<evidence type="ECO:0000313" key="5">
    <source>
        <dbReference type="Proteomes" id="UP001168821"/>
    </source>
</evidence>
<gene>
    <name evidence="4" type="ORF">Zmor_020579</name>
</gene>
<comment type="caution">
    <text evidence="4">The sequence shown here is derived from an EMBL/GenBank/DDBJ whole genome shotgun (WGS) entry which is preliminary data.</text>
</comment>
<protein>
    <recommendedName>
        <fullName evidence="3">Glucose-methanol-choline oxidoreductase N-terminal domain-containing protein</fullName>
    </recommendedName>
</protein>
<comment type="cofactor">
    <cofactor evidence="2">
        <name>FAD</name>
        <dbReference type="ChEBI" id="CHEBI:57692"/>
    </cofactor>
</comment>
<dbReference type="EMBL" id="JALNTZ010000006">
    <property type="protein sequence ID" value="KAJ3648804.1"/>
    <property type="molecule type" value="Genomic_DNA"/>
</dbReference>
<dbReference type="PANTHER" id="PTHR11552:SF154">
    <property type="entry name" value="FI04917P"/>
    <property type="match status" value="1"/>
</dbReference>